<protein>
    <submittedName>
        <fullName evidence="4">NADPH2:quinone reductase</fullName>
    </submittedName>
</protein>
<evidence type="ECO:0000259" key="3">
    <source>
        <dbReference type="SMART" id="SM00829"/>
    </source>
</evidence>
<dbReference type="InterPro" id="IPR011032">
    <property type="entry name" value="GroES-like_sf"/>
</dbReference>
<keyword evidence="2" id="KW-0560">Oxidoreductase</keyword>
<dbReference type="Pfam" id="PF08240">
    <property type="entry name" value="ADH_N"/>
    <property type="match status" value="1"/>
</dbReference>
<dbReference type="FunFam" id="3.40.50.720:FF:000053">
    <property type="entry name" value="Quinone oxidoreductase 1"/>
    <property type="match status" value="1"/>
</dbReference>
<dbReference type="RefSeq" id="WP_123668624.1">
    <property type="nucleotide sequence ID" value="NZ_RJKE01000001.1"/>
</dbReference>
<evidence type="ECO:0000313" key="4">
    <source>
        <dbReference type="EMBL" id="ROO89545.1"/>
    </source>
</evidence>
<dbReference type="SUPFAM" id="SSF51735">
    <property type="entry name" value="NAD(P)-binding Rossmann-fold domains"/>
    <property type="match status" value="1"/>
</dbReference>
<dbReference type="Gene3D" id="3.40.50.720">
    <property type="entry name" value="NAD(P)-binding Rossmann-like Domain"/>
    <property type="match status" value="1"/>
</dbReference>
<dbReference type="SUPFAM" id="SSF50129">
    <property type="entry name" value="GroES-like"/>
    <property type="match status" value="1"/>
</dbReference>
<keyword evidence="1" id="KW-0521">NADP</keyword>
<dbReference type="OrthoDB" id="9780520at2"/>
<evidence type="ECO:0000313" key="5">
    <source>
        <dbReference type="Proteomes" id="UP000272400"/>
    </source>
</evidence>
<evidence type="ECO:0000256" key="2">
    <source>
        <dbReference type="ARBA" id="ARBA00023002"/>
    </source>
</evidence>
<dbReference type="PROSITE" id="PS01162">
    <property type="entry name" value="QOR_ZETA_CRYSTAL"/>
    <property type="match status" value="1"/>
</dbReference>
<dbReference type="Gene3D" id="3.90.180.10">
    <property type="entry name" value="Medium-chain alcohol dehydrogenases, catalytic domain"/>
    <property type="match status" value="1"/>
</dbReference>
<dbReference type="PANTHER" id="PTHR48106">
    <property type="entry name" value="QUINONE OXIDOREDUCTASE PIG3-RELATED"/>
    <property type="match status" value="1"/>
</dbReference>
<dbReference type="InterPro" id="IPR047618">
    <property type="entry name" value="QOR-like"/>
</dbReference>
<dbReference type="Proteomes" id="UP000272400">
    <property type="component" value="Unassembled WGS sequence"/>
</dbReference>
<reference evidence="4 5" key="1">
    <citation type="submission" date="2018-11" db="EMBL/GenBank/DDBJ databases">
        <title>Sequencing the genomes of 1000 actinobacteria strains.</title>
        <authorList>
            <person name="Klenk H.-P."/>
        </authorList>
    </citation>
    <scope>NUCLEOTIDE SEQUENCE [LARGE SCALE GENOMIC DNA]</scope>
    <source>
        <strain evidence="4 5">DSM 44254</strain>
    </source>
</reference>
<dbReference type="InterPro" id="IPR036291">
    <property type="entry name" value="NAD(P)-bd_dom_sf"/>
</dbReference>
<dbReference type="AlphaFoldDB" id="A0A3N1D7Q2"/>
<dbReference type="GO" id="GO:0035925">
    <property type="term" value="F:mRNA 3'-UTR AU-rich region binding"/>
    <property type="evidence" value="ECO:0007669"/>
    <property type="project" value="TreeGrafter"/>
</dbReference>
<dbReference type="InterPro" id="IPR002364">
    <property type="entry name" value="Quin_OxRdtase/zeta-crystal_CS"/>
</dbReference>
<evidence type="ECO:0000256" key="1">
    <source>
        <dbReference type="ARBA" id="ARBA00022857"/>
    </source>
</evidence>
<dbReference type="SMART" id="SM00829">
    <property type="entry name" value="PKS_ER"/>
    <property type="match status" value="1"/>
</dbReference>
<accession>A0A3N1D7Q2</accession>
<gene>
    <name evidence="4" type="ORF">EDD29_7242</name>
</gene>
<dbReference type="GO" id="GO:0008270">
    <property type="term" value="F:zinc ion binding"/>
    <property type="evidence" value="ECO:0007669"/>
    <property type="project" value="InterPro"/>
</dbReference>
<dbReference type="GO" id="GO:0003960">
    <property type="term" value="F:quinone reductase (NADPH) activity"/>
    <property type="evidence" value="ECO:0007669"/>
    <property type="project" value="InterPro"/>
</dbReference>
<feature type="domain" description="Enoyl reductase (ER)" evidence="3">
    <location>
        <begin position="10"/>
        <end position="318"/>
    </location>
</feature>
<proteinExistence type="predicted"/>
<comment type="caution">
    <text evidence="4">The sequence shown here is derived from an EMBL/GenBank/DDBJ whole genome shotgun (WGS) entry which is preliminary data.</text>
</comment>
<dbReference type="EMBL" id="RJKE01000001">
    <property type="protein sequence ID" value="ROO89545.1"/>
    <property type="molecule type" value="Genomic_DNA"/>
</dbReference>
<dbReference type="InterPro" id="IPR013154">
    <property type="entry name" value="ADH-like_N"/>
</dbReference>
<name>A0A3N1D7Q2_9ACTN</name>
<organism evidence="4 5">
    <name type="scientific">Actinocorallia herbida</name>
    <dbReference type="NCBI Taxonomy" id="58109"/>
    <lineage>
        <taxon>Bacteria</taxon>
        <taxon>Bacillati</taxon>
        <taxon>Actinomycetota</taxon>
        <taxon>Actinomycetes</taxon>
        <taxon>Streptosporangiales</taxon>
        <taxon>Thermomonosporaceae</taxon>
        <taxon>Actinocorallia</taxon>
    </lineage>
</organism>
<dbReference type="GO" id="GO:0005829">
    <property type="term" value="C:cytosol"/>
    <property type="evidence" value="ECO:0007669"/>
    <property type="project" value="TreeGrafter"/>
</dbReference>
<dbReference type="GO" id="GO:0070402">
    <property type="term" value="F:NADPH binding"/>
    <property type="evidence" value="ECO:0007669"/>
    <property type="project" value="TreeGrafter"/>
</dbReference>
<dbReference type="InterPro" id="IPR020843">
    <property type="entry name" value="ER"/>
</dbReference>
<dbReference type="CDD" id="cd05286">
    <property type="entry name" value="QOR2"/>
    <property type="match status" value="1"/>
</dbReference>
<dbReference type="Pfam" id="PF00107">
    <property type="entry name" value="ADH_zinc_N"/>
    <property type="match status" value="1"/>
</dbReference>
<dbReference type="PANTHER" id="PTHR48106:SF13">
    <property type="entry name" value="QUINONE OXIDOREDUCTASE-RELATED"/>
    <property type="match status" value="1"/>
</dbReference>
<keyword evidence="5" id="KW-1185">Reference proteome</keyword>
<dbReference type="InterPro" id="IPR013149">
    <property type="entry name" value="ADH-like_C"/>
</dbReference>
<sequence>MRAIVVAEHGGPEALAEREEPVPVPGPRDVLIRVAAAGVNYIDTYYRSGHYHRDLPFTLGEEAAGTVEAIGAEVADFEIGDVVVTSTARGGYAEFALADTDRVVPVPAEVTPEQAAAALLQGMTAHYLTHDTFPVGEGDTVLLHAASGGVGLLVTQLVKLRGGRLIGTVSTPEKEKLARDAGADEVIGYADFPARVRELTDGRGVDVVYDGVGKDTFDGSLASLRPRGLLALFGAASGAVTGLDTGRLASAGSVFLTRPTLVHYTLTVAELRERAAAVFGHVASGALDVHIGRTYPLSDARIAHEDLEGRRTTGKLLLVP</sequence>